<reference evidence="2" key="3">
    <citation type="submission" date="2023-12" db="EMBL/GenBank/DDBJ databases">
        <authorList>
            <person name="Sun Q."/>
            <person name="Inoue M."/>
        </authorList>
    </citation>
    <scope>NUCLEOTIDE SEQUENCE</scope>
    <source>
        <strain evidence="2">JCM 10667</strain>
    </source>
</reference>
<comment type="caution">
    <text evidence="3">The sequence shown here is derived from an EMBL/GenBank/DDBJ whole genome shotgun (WGS) entry which is preliminary data.</text>
</comment>
<keyword evidence="1" id="KW-0732">Signal</keyword>
<evidence type="ECO:0000313" key="4">
    <source>
        <dbReference type="Proteomes" id="UP000549343"/>
    </source>
</evidence>
<name>A0A7W7II49_9ACTN</name>
<reference evidence="2 5" key="1">
    <citation type="journal article" date="2019" name="Int. J. Syst. Evol. Microbiol.">
        <title>The Global Catalogue of Microorganisms (GCM) 10K type strain sequencing project: providing services to taxonomists for standard genome sequencing and annotation.</title>
        <authorList>
            <consortium name="The Broad Institute Genomics Platform"/>
            <consortium name="The Broad Institute Genome Sequencing Center for Infectious Disease"/>
            <person name="Wu L."/>
            <person name="Ma J."/>
        </authorList>
    </citation>
    <scope>NUCLEOTIDE SEQUENCE [LARGE SCALE GENOMIC DNA]</scope>
    <source>
        <strain evidence="2 5">JCM 10667</strain>
    </source>
</reference>
<evidence type="ECO:0000256" key="1">
    <source>
        <dbReference type="SAM" id="SignalP"/>
    </source>
</evidence>
<proteinExistence type="predicted"/>
<dbReference type="RefSeq" id="WP_184888023.1">
    <property type="nucleotide sequence ID" value="NZ_BAAAHD010000057.1"/>
</dbReference>
<sequence>MRKIARKALTVSAVAASTVALTALPAAAATITVTLPGVASSPAAITGQNNGSVVASNTRSGAVLICTSLTAAGTVKVGAGVTDPVGQVTGLTFSGCTVNGLSATVTAQNLPWSLATTGNTASGVTPGKLTGVRVHVYVTSLNCHADFQGSTATNGEINGTHTNPTSATAPSKLTLPFGATNNLRAANVGVGGSPCPNSLVANGDAASLAGVIDLRGVNSTNNTGPTVTRV</sequence>
<protein>
    <recommendedName>
        <fullName evidence="6">Secreted protein</fullName>
    </recommendedName>
</protein>
<dbReference type="Proteomes" id="UP000549343">
    <property type="component" value="Unassembled WGS sequence"/>
</dbReference>
<gene>
    <name evidence="3" type="ORF">F4557_005940</name>
    <name evidence="2" type="ORF">GCM10009546_52260</name>
</gene>
<feature type="chain" id="PRO_5031382255" description="Secreted protein" evidence="1">
    <location>
        <begin position="29"/>
        <end position="230"/>
    </location>
</feature>
<accession>A0A7W7II49</accession>
<feature type="signal peptide" evidence="1">
    <location>
        <begin position="1"/>
        <end position="28"/>
    </location>
</feature>
<keyword evidence="5" id="KW-1185">Reference proteome</keyword>
<dbReference type="EMBL" id="JACHMV010000001">
    <property type="protein sequence ID" value="MBB4777522.1"/>
    <property type="molecule type" value="Genomic_DNA"/>
</dbReference>
<evidence type="ECO:0000313" key="2">
    <source>
        <dbReference type="EMBL" id="GAA0583447.1"/>
    </source>
</evidence>
<evidence type="ECO:0008006" key="6">
    <source>
        <dbReference type="Google" id="ProtNLM"/>
    </source>
</evidence>
<reference evidence="3 4" key="2">
    <citation type="submission" date="2020-08" db="EMBL/GenBank/DDBJ databases">
        <title>Sequencing the genomes of 1000 actinobacteria strains.</title>
        <authorList>
            <person name="Klenk H.-P."/>
        </authorList>
    </citation>
    <scope>NUCLEOTIDE SEQUENCE [LARGE SCALE GENOMIC DNA]</scope>
    <source>
        <strain evidence="3 4">DSM 44772</strain>
    </source>
</reference>
<organism evidence="3 4">
    <name type="scientific">Actinomadura livida</name>
    <dbReference type="NCBI Taxonomy" id="79909"/>
    <lineage>
        <taxon>Bacteria</taxon>
        <taxon>Bacillati</taxon>
        <taxon>Actinomycetota</taxon>
        <taxon>Actinomycetes</taxon>
        <taxon>Streptosporangiales</taxon>
        <taxon>Thermomonosporaceae</taxon>
        <taxon>Actinomadura</taxon>
    </lineage>
</organism>
<dbReference type="AlphaFoldDB" id="A0A7W7II49"/>
<evidence type="ECO:0000313" key="5">
    <source>
        <dbReference type="Proteomes" id="UP001501427"/>
    </source>
</evidence>
<evidence type="ECO:0000313" key="3">
    <source>
        <dbReference type="EMBL" id="MBB4777522.1"/>
    </source>
</evidence>
<dbReference type="Proteomes" id="UP001501427">
    <property type="component" value="Unassembled WGS sequence"/>
</dbReference>
<dbReference type="EMBL" id="BAAAHD010000057">
    <property type="protein sequence ID" value="GAA0583447.1"/>
    <property type="molecule type" value="Genomic_DNA"/>
</dbReference>